<dbReference type="Gene3D" id="3.30.457.10">
    <property type="entry name" value="Copper amine oxidase-like, N-terminal domain"/>
    <property type="match status" value="2"/>
</dbReference>
<dbReference type="SUPFAM" id="SSF54106">
    <property type="entry name" value="LysM domain"/>
    <property type="match status" value="2"/>
</dbReference>
<dbReference type="OrthoDB" id="9816096at2"/>
<feature type="chain" id="PRO_5008596939" description="LysM domain-containing protein" evidence="1">
    <location>
        <begin position="24"/>
        <end position="275"/>
    </location>
</feature>
<evidence type="ECO:0000256" key="1">
    <source>
        <dbReference type="SAM" id="SignalP"/>
    </source>
</evidence>
<evidence type="ECO:0000313" key="3">
    <source>
        <dbReference type="EMBL" id="OAT85721.1"/>
    </source>
</evidence>
<dbReference type="Proteomes" id="UP000078532">
    <property type="component" value="Unassembled WGS sequence"/>
</dbReference>
<gene>
    <name evidence="3" type="ORF">A6M21_17185</name>
</gene>
<comment type="caution">
    <text evidence="3">The sequence shown here is derived from an EMBL/GenBank/DDBJ whole genome shotgun (WGS) entry which is preliminary data.</text>
</comment>
<dbReference type="PANTHER" id="PTHR33734">
    <property type="entry name" value="LYSM DOMAIN-CONTAINING GPI-ANCHORED PROTEIN 2"/>
    <property type="match status" value="1"/>
</dbReference>
<sequence length="275" mass="29675">MRKLALAFLLFALAAAPALPAAAAPQWTVFAVDKTYYLQDGRQVKMDSAPFVAGGRTYLPIRYLAYALGITDGDIRWDGRAQLLTLIKGAYTVTLRVGSKTLYSSSGKVSMDAAPVSKNGHVYLPAAYVAAAFGYRLDWNPADMSVTVAPRETTFLSAPSRGAVADLRSGQYVVQSGDSLLLIARRFGLSISDLLAANAQVNDANHIYPGQVLNIPAGVTRHVVARGETLSQIAADYHIPPQEIMNFNPQIKRADLLYPGQILLLPDQSALAAYY</sequence>
<dbReference type="RefSeq" id="WP_066666694.1">
    <property type="nucleotide sequence ID" value="NZ_LYVF01000051.1"/>
</dbReference>
<accession>A0A1B7LHQ0</accession>
<feature type="domain" description="LysM" evidence="2">
    <location>
        <begin position="220"/>
        <end position="265"/>
    </location>
</feature>
<dbReference type="SMART" id="SM00257">
    <property type="entry name" value="LysM"/>
    <property type="match status" value="2"/>
</dbReference>
<dbReference type="EMBL" id="LYVF01000051">
    <property type="protein sequence ID" value="OAT85721.1"/>
    <property type="molecule type" value="Genomic_DNA"/>
</dbReference>
<feature type="signal peptide" evidence="1">
    <location>
        <begin position="1"/>
        <end position="23"/>
    </location>
</feature>
<dbReference type="InterPro" id="IPR036582">
    <property type="entry name" value="Mao_N_sf"/>
</dbReference>
<dbReference type="Pfam" id="PF01476">
    <property type="entry name" value="LysM"/>
    <property type="match status" value="2"/>
</dbReference>
<dbReference type="PANTHER" id="PTHR33734:SF22">
    <property type="entry name" value="MEMBRANE-BOUND LYTIC MUREIN TRANSGLYCOSYLASE D"/>
    <property type="match status" value="1"/>
</dbReference>
<reference evidence="3 4" key="1">
    <citation type="submission" date="2016-04" db="EMBL/GenBank/DDBJ databases">
        <authorList>
            <person name="Evans L.H."/>
            <person name="Alamgir A."/>
            <person name="Owens N."/>
            <person name="Weber N.D."/>
            <person name="Virtaneva K."/>
            <person name="Barbian K."/>
            <person name="Babar A."/>
            <person name="Rosenke K."/>
        </authorList>
    </citation>
    <scope>NUCLEOTIDE SEQUENCE [LARGE SCALE GENOMIC DNA]</scope>
    <source>
        <strain evidence="3 4">LMa1</strain>
    </source>
</reference>
<dbReference type="AlphaFoldDB" id="A0A1B7LHQ0"/>
<dbReference type="Pfam" id="PF07833">
    <property type="entry name" value="Cu_amine_oxidN1"/>
    <property type="match status" value="1"/>
</dbReference>
<dbReference type="CDD" id="cd00118">
    <property type="entry name" value="LysM"/>
    <property type="match status" value="2"/>
</dbReference>
<dbReference type="InterPro" id="IPR036779">
    <property type="entry name" value="LysM_dom_sf"/>
</dbReference>
<proteinExistence type="predicted"/>
<dbReference type="InterPro" id="IPR018392">
    <property type="entry name" value="LysM"/>
</dbReference>
<feature type="domain" description="LysM" evidence="2">
    <location>
        <begin position="170"/>
        <end position="215"/>
    </location>
</feature>
<evidence type="ECO:0000259" key="2">
    <source>
        <dbReference type="PROSITE" id="PS51782"/>
    </source>
</evidence>
<dbReference type="STRING" id="1838280.A6M21_17185"/>
<dbReference type="InterPro" id="IPR012854">
    <property type="entry name" value="Cu_amine_oxidase-like_N"/>
</dbReference>
<evidence type="ECO:0000313" key="4">
    <source>
        <dbReference type="Proteomes" id="UP000078532"/>
    </source>
</evidence>
<dbReference type="SUPFAM" id="SSF55383">
    <property type="entry name" value="Copper amine oxidase, domain N"/>
    <property type="match status" value="2"/>
</dbReference>
<dbReference type="Gene3D" id="3.10.350.10">
    <property type="entry name" value="LysM domain"/>
    <property type="match status" value="2"/>
</dbReference>
<name>A0A1B7LHQ0_9FIRM</name>
<dbReference type="PROSITE" id="PS51782">
    <property type="entry name" value="LYSM"/>
    <property type="match status" value="2"/>
</dbReference>
<organism evidence="3 4">
    <name type="scientific">Desulfotomaculum copahuensis</name>
    <dbReference type="NCBI Taxonomy" id="1838280"/>
    <lineage>
        <taxon>Bacteria</taxon>
        <taxon>Bacillati</taxon>
        <taxon>Bacillota</taxon>
        <taxon>Clostridia</taxon>
        <taxon>Eubacteriales</taxon>
        <taxon>Desulfotomaculaceae</taxon>
        <taxon>Desulfotomaculum</taxon>
    </lineage>
</organism>
<protein>
    <recommendedName>
        <fullName evidence="2">LysM domain-containing protein</fullName>
    </recommendedName>
</protein>
<keyword evidence="1" id="KW-0732">Signal</keyword>
<keyword evidence="4" id="KW-1185">Reference proteome</keyword>